<feature type="compositionally biased region" description="Polar residues" evidence="1">
    <location>
        <begin position="187"/>
        <end position="201"/>
    </location>
</feature>
<name>A0A078A5Q3_STYLE</name>
<organism evidence="2 3">
    <name type="scientific">Stylonychia lemnae</name>
    <name type="common">Ciliate</name>
    <dbReference type="NCBI Taxonomy" id="5949"/>
    <lineage>
        <taxon>Eukaryota</taxon>
        <taxon>Sar</taxon>
        <taxon>Alveolata</taxon>
        <taxon>Ciliophora</taxon>
        <taxon>Intramacronucleata</taxon>
        <taxon>Spirotrichea</taxon>
        <taxon>Stichotrichia</taxon>
        <taxon>Sporadotrichida</taxon>
        <taxon>Oxytrichidae</taxon>
        <taxon>Stylonychinae</taxon>
        <taxon>Stylonychia</taxon>
    </lineage>
</organism>
<evidence type="ECO:0000313" key="3">
    <source>
        <dbReference type="Proteomes" id="UP000039865"/>
    </source>
</evidence>
<reference evidence="2 3" key="1">
    <citation type="submission" date="2014-06" db="EMBL/GenBank/DDBJ databases">
        <authorList>
            <person name="Swart Estienne"/>
        </authorList>
    </citation>
    <scope>NUCLEOTIDE SEQUENCE [LARGE SCALE GENOMIC DNA]</scope>
    <source>
        <strain evidence="2 3">130c</strain>
    </source>
</reference>
<sequence>MSKERVIIMDDFRPPVASLGGRSPVRMPLRGKKSQMSTSPKSRKNVEDGTLLQDPNWDDRHHVCPSLFNTQNHTYYKQYFDKSSRVNPTLALRPQRMMDPYDMNEVKGTRMPDWSKVDKERDMYGELAWIKNFQVKLSKNNNRMHQTFKEYFDQPRNYHVIYNNTTQQDFFRETAPPQSVANQRKRLNSTNPFMRSFQAPSTAGGGGDKSNNSFVQTSRSNAFAQTAPYSTPFYLIEDKSNKYKIEDKLKETQCEKNAIPFLRTNDDDYYKVITKGKKNAFRSNSLNQSGYRQISSPPSEQSPVKSNRLARDRALNFIKRRESAWNQYIIPISQLNEQFHLSQKITFEKI</sequence>
<feature type="region of interest" description="Disordered" evidence="1">
    <location>
        <begin position="14"/>
        <end position="54"/>
    </location>
</feature>
<feature type="region of interest" description="Disordered" evidence="1">
    <location>
        <begin position="284"/>
        <end position="307"/>
    </location>
</feature>
<dbReference type="InParanoid" id="A0A078A5Q3"/>
<protein>
    <submittedName>
        <fullName evidence="2">Uncharacterized protein</fullName>
    </submittedName>
</protein>
<dbReference type="Proteomes" id="UP000039865">
    <property type="component" value="Unassembled WGS sequence"/>
</dbReference>
<gene>
    <name evidence="2" type="primary">Contig1607.g1747</name>
    <name evidence="2" type="ORF">STYLEM_5090</name>
</gene>
<feature type="compositionally biased region" description="Polar residues" evidence="1">
    <location>
        <begin position="284"/>
        <end position="305"/>
    </location>
</feature>
<feature type="region of interest" description="Disordered" evidence="1">
    <location>
        <begin position="187"/>
        <end position="214"/>
    </location>
</feature>
<keyword evidence="3" id="KW-1185">Reference proteome</keyword>
<dbReference type="AlphaFoldDB" id="A0A078A5Q3"/>
<evidence type="ECO:0000256" key="1">
    <source>
        <dbReference type="SAM" id="MobiDB-lite"/>
    </source>
</evidence>
<proteinExistence type="predicted"/>
<dbReference type="EMBL" id="CCKQ01004944">
    <property type="protein sequence ID" value="CDW76094.1"/>
    <property type="molecule type" value="Genomic_DNA"/>
</dbReference>
<accession>A0A078A5Q3</accession>
<evidence type="ECO:0000313" key="2">
    <source>
        <dbReference type="EMBL" id="CDW76094.1"/>
    </source>
</evidence>